<dbReference type="InterPro" id="IPR006685">
    <property type="entry name" value="MscS_channel_2nd"/>
</dbReference>
<dbReference type="InterPro" id="IPR010920">
    <property type="entry name" value="LSM_dom_sf"/>
</dbReference>
<dbReference type="Gene3D" id="1.10.287.1260">
    <property type="match status" value="1"/>
</dbReference>
<proteinExistence type="predicted"/>
<keyword evidence="1" id="KW-0812">Transmembrane</keyword>
<sequence length="368" mass="42319">MMSLIFDEFSGVPTWVPAVLLVIFSLIVGFLSRFVLFVFIRYWQNRDRKLFKSLEKHLRGSLFLFIPLLLINIGVNYINIPPKSLNFITATANIFIILSVCSVLIRLTNVAQDMLFIRYDINLSNNLRARKIRTQLMYVKKVAIVILVLFCLSMILLSFPGVRKFGTTILAGAGVAGIIIGFALQKSLVNLFAGIQIAFTQPIKIDDAVVVEKEWGWIEEINLTYVVVRIWDLRRLVLPITYFTENAFQNWTRNNAQILGSVFLYVDYSMPLEPLRQHFEKVLSETRLWDQQTQVLQVTDTSEKTMTIRLLMTAQNSPTAWDLRCYVREKMIEFIQQHYPQSLPHVRATLTDSEMNGQEARSQPGSLG</sequence>
<dbReference type="HOGENOM" id="CLU_021080_0_1_6"/>
<dbReference type="Pfam" id="PF00924">
    <property type="entry name" value="MS_channel_2nd"/>
    <property type="match status" value="1"/>
</dbReference>
<evidence type="ECO:0000313" key="3">
    <source>
        <dbReference type="EMBL" id="BAK11223.1"/>
    </source>
</evidence>
<accession>A0A0H3KVZ7</accession>
<evidence type="ECO:0000256" key="1">
    <source>
        <dbReference type="SAM" id="Phobius"/>
    </source>
</evidence>
<protein>
    <submittedName>
        <fullName evidence="3">Mechanosensitive Ion channel family protein YjeP</fullName>
    </submittedName>
</protein>
<name>A0A0H3KVZ7_PANAA</name>
<feature type="transmembrane region" description="Helical" evidence="1">
    <location>
        <begin position="86"/>
        <end position="108"/>
    </location>
</feature>
<feature type="domain" description="Mechanosensitive ion channel MscS" evidence="2">
    <location>
        <begin position="188"/>
        <end position="253"/>
    </location>
</feature>
<dbReference type="SUPFAM" id="SSF82861">
    <property type="entry name" value="Mechanosensitive channel protein MscS (YggB), transmembrane region"/>
    <property type="match status" value="1"/>
</dbReference>
<dbReference type="InterPro" id="IPR011014">
    <property type="entry name" value="MscS_channel_TM-2"/>
</dbReference>
<dbReference type="SUPFAM" id="SSF50182">
    <property type="entry name" value="Sm-like ribonucleoproteins"/>
    <property type="match status" value="1"/>
</dbReference>
<dbReference type="GO" id="GO:0008381">
    <property type="term" value="F:mechanosensitive monoatomic ion channel activity"/>
    <property type="evidence" value="ECO:0007669"/>
    <property type="project" value="UniProtKB-ARBA"/>
</dbReference>
<dbReference type="KEGG" id="paj:PAJ_1143"/>
<feature type="transmembrane region" description="Helical" evidence="1">
    <location>
        <begin position="61"/>
        <end position="80"/>
    </location>
</feature>
<evidence type="ECO:0000313" key="4">
    <source>
        <dbReference type="Proteomes" id="UP000006690"/>
    </source>
</evidence>
<gene>
    <name evidence="3" type="primary">yjeP</name>
    <name evidence="3" type="ordered locus">PAJ_1143</name>
</gene>
<dbReference type="AlphaFoldDB" id="A0A0H3KVZ7"/>
<dbReference type="PATRIC" id="fig|553.3.peg.2420"/>
<feature type="transmembrane region" description="Helical" evidence="1">
    <location>
        <begin position="138"/>
        <end position="159"/>
    </location>
</feature>
<dbReference type="PANTHER" id="PTHR30566">
    <property type="entry name" value="YNAI-RELATED MECHANOSENSITIVE ION CHANNEL"/>
    <property type="match status" value="1"/>
</dbReference>
<feature type="transmembrane region" description="Helical" evidence="1">
    <location>
        <begin position="15"/>
        <end position="40"/>
    </location>
</feature>
<dbReference type="GO" id="GO:0016020">
    <property type="term" value="C:membrane"/>
    <property type="evidence" value="ECO:0007669"/>
    <property type="project" value="InterPro"/>
</dbReference>
<dbReference type="eggNOG" id="COG0668">
    <property type="taxonomic scope" value="Bacteria"/>
</dbReference>
<dbReference type="Proteomes" id="UP000006690">
    <property type="component" value="Chromosome"/>
</dbReference>
<feature type="transmembrane region" description="Helical" evidence="1">
    <location>
        <begin position="165"/>
        <end position="184"/>
    </location>
</feature>
<dbReference type="PANTHER" id="PTHR30566:SF25">
    <property type="entry name" value="INNER MEMBRANE PROTEIN"/>
    <property type="match status" value="1"/>
</dbReference>
<keyword evidence="1" id="KW-0472">Membrane</keyword>
<dbReference type="OrthoDB" id="9792218at2"/>
<keyword evidence="1" id="KW-1133">Transmembrane helix</keyword>
<dbReference type="EMBL" id="AP012032">
    <property type="protein sequence ID" value="BAK11223.1"/>
    <property type="molecule type" value="Genomic_DNA"/>
</dbReference>
<reference evidence="4" key="1">
    <citation type="journal article" date="2012" name="Appl. Microbiol. Biotechnol.">
        <title>The complete genome sequence of Pantoea ananatis AJ13355, an organism with great biotechnological potential.</title>
        <authorList>
            <person name="Hara Y."/>
            <person name="Kadotani N."/>
            <person name="Izui H."/>
            <person name="Katashkina J.I."/>
            <person name="Kuvaeva T.M."/>
            <person name="Andreeva I.G."/>
            <person name="Golubeva L.I."/>
            <person name="Malko D.B."/>
            <person name="Makeev V.J."/>
            <person name="Mashko S.V."/>
            <person name="Kozlov Y.I."/>
        </authorList>
    </citation>
    <scope>NUCLEOTIDE SEQUENCE [LARGE SCALE GENOMIC DNA]</scope>
    <source>
        <strain evidence="4">AJ13355</strain>
    </source>
</reference>
<organism evidence="3 4">
    <name type="scientific">Pantoea ananatis (strain AJ13355)</name>
    <dbReference type="NCBI Taxonomy" id="932677"/>
    <lineage>
        <taxon>Bacteria</taxon>
        <taxon>Pseudomonadati</taxon>
        <taxon>Pseudomonadota</taxon>
        <taxon>Gammaproteobacteria</taxon>
        <taxon>Enterobacterales</taxon>
        <taxon>Erwiniaceae</taxon>
        <taxon>Pantoea</taxon>
    </lineage>
</organism>
<evidence type="ECO:0000259" key="2">
    <source>
        <dbReference type="Pfam" id="PF00924"/>
    </source>
</evidence>